<organism evidence="2 3">
    <name type="scientific">Psychroflexus torquis (strain ATCC 700755 / CIP 106069 / ACAM 623)</name>
    <dbReference type="NCBI Taxonomy" id="313595"/>
    <lineage>
        <taxon>Bacteria</taxon>
        <taxon>Pseudomonadati</taxon>
        <taxon>Bacteroidota</taxon>
        <taxon>Flavobacteriia</taxon>
        <taxon>Flavobacteriales</taxon>
        <taxon>Flavobacteriaceae</taxon>
        <taxon>Psychroflexus</taxon>
    </lineage>
</organism>
<gene>
    <name evidence="2" type="ordered locus">P700755_003312</name>
</gene>
<keyword evidence="3" id="KW-1185">Reference proteome</keyword>
<keyword evidence="1" id="KW-0175">Coiled coil</keyword>
<evidence type="ECO:0000313" key="3">
    <source>
        <dbReference type="Proteomes" id="UP000008514"/>
    </source>
</evidence>
<reference evidence="2" key="2">
    <citation type="submission" date="2012-09" db="EMBL/GenBank/DDBJ databases">
        <title>The complete sequence of Psychroflexus torquis an extreme psychrophile from sea-ice that is stimulated by light.</title>
        <authorList>
            <person name="Feng S."/>
            <person name="Powell S.M."/>
            <person name="Bowman J.P."/>
        </authorList>
    </citation>
    <scope>NUCLEOTIDE SEQUENCE [LARGE SCALE GENOMIC DNA]</scope>
    <source>
        <strain evidence="2">ATCC 700755</strain>
    </source>
</reference>
<dbReference type="EMBL" id="CP003879">
    <property type="protein sequence ID" value="AFU69954.1"/>
    <property type="molecule type" value="Genomic_DNA"/>
</dbReference>
<reference evidence="2" key="1">
    <citation type="submission" date="2006-03" db="EMBL/GenBank/DDBJ databases">
        <authorList>
            <person name="Bowman J."/>
            <person name="Ferriera S."/>
            <person name="Johnson J."/>
            <person name="Kravitz S."/>
            <person name="Halpern A."/>
            <person name="Remington K."/>
            <person name="Beeson K."/>
            <person name="Tran B."/>
            <person name="Rogers Y.-H."/>
            <person name="Friedman R."/>
            <person name="Venter J.C."/>
        </authorList>
    </citation>
    <scope>NUCLEOTIDE SEQUENCE [LARGE SCALE GENOMIC DNA]</scope>
    <source>
        <strain evidence="2">ATCC 700755</strain>
    </source>
</reference>
<name>K4IHX7_PSYTT</name>
<dbReference type="Proteomes" id="UP000008514">
    <property type="component" value="Chromosome"/>
</dbReference>
<evidence type="ECO:0000256" key="1">
    <source>
        <dbReference type="SAM" id="Coils"/>
    </source>
</evidence>
<feature type="coiled-coil region" evidence="1">
    <location>
        <begin position="1"/>
        <end position="28"/>
    </location>
</feature>
<dbReference type="KEGG" id="ptq:P700755_003312"/>
<sequence length="35" mass="4320">MSELKTTYKKLMNLLKYLNNKSDRFEKKKLKTQKK</sequence>
<proteinExistence type="predicted"/>
<dbReference type="AlphaFoldDB" id="K4IHX7"/>
<evidence type="ECO:0000313" key="2">
    <source>
        <dbReference type="EMBL" id="AFU69954.1"/>
    </source>
</evidence>
<dbReference type="HOGENOM" id="CLU_3366832_0_0_10"/>
<dbReference type="STRING" id="313595.P700755_003312"/>
<protein>
    <submittedName>
        <fullName evidence="2">Uncharacterized protein</fullName>
    </submittedName>
</protein>
<accession>K4IHX7</accession>